<evidence type="ECO:0000313" key="4">
    <source>
        <dbReference type="Proteomes" id="UP000007875"/>
    </source>
</evidence>
<evidence type="ECO:0000313" key="3">
    <source>
        <dbReference type="Ensembl" id="ENSCSAVP00000012405.1"/>
    </source>
</evidence>
<dbReference type="GO" id="GO:0001227">
    <property type="term" value="F:DNA-binding transcription repressor activity, RNA polymerase II-specific"/>
    <property type="evidence" value="ECO:0007669"/>
    <property type="project" value="InterPro"/>
</dbReference>
<protein>
    <recommendedName>
        <fullName evidence="2">DM14 domain-containing protein</fullName>
    </recommendedName>
</protein>
<dbReference type="InterPro" id="IPR006608">
    <property type="entry name" value="CC2D1A/B_DM14"/>
</dbReference>
<name>H2Z493_CIOSA</name>
<dbReference type="PANTHER" id="PTHR13076:SF9">
    <property type="entry name" value="COILED-COIL AND C2 DOMAIN-CONTAINING PROTEIN 1-LIKE"/>
    <property type="match status" value="1"/>
</dbReference>
<dbReference type="InterPro" id="IPR039725">
    <property type="entry name" value="CC2D1A/B"/>
</dbReference>
<dbReference type="SMART" id="SM00685">
    <property type="entry name" value="DM14"/>
    <property type="match status" value="1"/>
</dbReference>
<sequence length="149" mass="16368">MQKYQSTSDAAKKEGNSSKARRMGRIVKQYQDAIKSHKAGRKVNFNELPVPPGFPPIPGVNEVQQPDVFQQANALMQQNVDDDEENPPSLKPPTTVVRKASPQRSGDPGASQRVSPSPQPSNSATNRPPTKFDQQVSFLENRQAAFKTA</sequence>
<reference evidence="4" key="1">
    <citation type="submission" date="2003-08" db="EMBL/GenBank/DDBJ databases">
        <authorList>
            <person name="Birren B."/>
            <person name="Nusbaum C."/>
            <person name="Abebe A."/>
            <person name="Abouelleil A."/>
            <person name="Adekoya E."/>
            <person name="Ait-zahra M."/>
            <person name="Allen N."/>
            <person name="Allen T."/>
            <person name="An P."/>
            <person name="Anderson M."/>
            <person name="Anderson S."/>
            <person name="Arachchi H."/>
            <person name="Armbruster J."/>
            <person name="Bachantsang P."/>
            <person name="Baldwin J."/>
            <person name="Barry A."/>
            <person name="Bayul T."/>
            <person name="Blitshsteyn B."/>
            <person name="Bloom T."/>
            <person name="Blye J."/>
            <person name="Boguslavskiy L."/>
            <person name="Borowsky M."/>
            <person name="Boukhgalter B."/>
            <person name="Brunache A."/>
            <person name="Butler J."/>
            <person name="Calixte N."/>
            <person name="Calvo S."/>
            <person name="Camarata J."/>
            <person name="Campo K."/>
            <person name="Chang J."/>
            <person name="Cheshatsang Y."/>
            <person name="Citroen M."/>
            <person name="Collymore A."/>
            <person name="Considine T."/>
            <person name="Cook A."/>
            <person name="Cooke P."/>
            <person name="Corum B."/>
            <person name="Cuomo C."/>
            <person name="David R."/>
            <person name="Dawoe T."/>
            <person name="Degray S."/>
            <person name="Dodge S."/>
            <person name="Dooley K."/>
            <person name="Dorje P."/>
            <person name="Dorjee K."/>
            <person name="Dorris L."/>
            <person name="Duffey N."/>
            <person name="Dupes A."/>
            <person name="Elkins T."/>
            <person name="Engels R."/>
            <person name="Erickson J."/>
            <person name="Farina A."/>
            <person name="Faro S."/>
            <person name="Ferreira P."/>
            <person name="Fischer H."/>
            <person name="Fitzgerald M."/>
            <person name="Foley K."/>
            <person name="Gage D."/>
            <person name="Galagan J."/>
            <person name="Gearin G."/>
            <person name="Gnerre S."/>
            <person name="Gnirke A."/>
            <person name="Goyette A."/>
            <person name="Graham J."/>
            <person name="Grandbois E."/>
            <person name="Gyaltsen K."/>
            <person name="Hafez N."/>
            <person name="Hagopian D."/>
            <person name="Hagos B."/>
            <person name="Hall J."/>
            <person name="Hatcher B."/>
            <person name="Heller A."/>
            <person name="Higgins H."/>
            <person name="Honan T."/>
            <person name="Horn A."/>
            <person name="Houde N."/>
            <person name="Hughes L."/>
            <person name="Hulme W."/>
            <person name="Husby E."/>
            <person name="Iliev I."/>
            <person name="Jaffe D."/>
            <person name="Jones C."/>
            <person name="Kamal M."/>
            <person name="Kamat A."/>
            <person name="Kamvysselis M."/>
            <person name="Karlsson E."/>
            <person name="Kells C."/>
            <person name="Kieu A."/>
            <person name="Kisner P."/>
            <person name="Kodira C."/>
            <person name="Kulbokas E."/>
            <person name="Labutti K."/>
            <person name="Lama D."/>
            <person name="Landers T."/>
            <person name="Leger J."/>
            <person name="Levine S."/>
            <person name="Lewis D."/>
            <person name="Lewis T."/>
            <person name="Lindblad-toh K."/>
            <person name="Liu X."/>
            <person name="Lokyitsang T."/>
            <person name="Lokyitsang Y."/>
            <person name="Lucien O."/>
            <person name="Lui A."/>
            <person name="Ma L.J."/>
            <person name="Mabbitt R."/>
            <person name="Macdonald J."/>
            <person name="Maclean C."/>
            <person name="Major J."/>
            <person name="Manning J."/>
            <person name="Marabella R."/>
            <person name="Maru K."/>
            <person name="Matthews C."/>
            <person name="Mauceli E."/>
            <person name="Mccarthy M."/>
            <person name="Mcdonough S."/>
            <person name="Mcghee T."/>
            <person name="Meldrim J."/>
            <person name="Meneus L."/>
            <person name="Mesirov J."/>
            <person name="Mihalev A."/>
            <person name="Mihova T."/>
            <person name="Mikkelsen T."/>
            <person name="Mlenga V."/>
            <person name="Moru K."/>
            <person name="Mozes J."/>
            <person name="Mulrain L."/>
            <person name="Munson G."/>
            <person name="Naylor J."/>
            <person name="Newes C."/>
            <person name="Nguyen C."/>
            <person name="Nguyen N."/>
            <person name="Nguyen T."/>
            <person name="Nicol R."/>
            <person name="Nielsen C."/>
            <person name="Nizzari M."/>
            <person name="Norbu C."/>
            <person name="Norbu N."/>
            <person name="O'donnell P."/>
            <person name="Okoawo O."/>
            <person name="O'leary S."/>
            <person name="Omotosho B."/>
            <person name="O'neill K."/>
            <person name="Osman S."/>
            <person name="Parker S."/>
            <person name="Perrin D."/>
            <person name="Phunkhang P."/>
            <person name="Piqani B."/>
            <person name="Purcell S."/>
            <person name="Rachupka T."/>
            <person name="Ramasamy U."/>
            <person name="Rameau R."/>
            <person name="Ray V."/>
            <person name="Raymond C."/>
            <person name="Retta R."/>
            <person name="Richardson S."/>
            <person name="Rise C."/>
            <person name="Rodriguez J."/>
            <person name="Rogers J."/>
            <person name="Rogov P."/>
            <person name="Rutman M."/>
            <person name="Schupbach R."/>
            <person name="Seaman C."/>
            <person name="Settipalli S."/>
            <person name="Sharpe T."/>
            <person name="Sheridan J."/>
            <person name="Sherpa N."/>
            <person name="Shi J."/>
            <person name="Smirnov S."/>
            <person name="Smith C."/>
            <person name="Sougnez C."/>
            <person name="Spencer B."/>
            <person name="Stalker J."/>
            <person name="Stange-thomann N."/>
            <person name="Stavropoulos S."/>
            <person name="Stetson K."/>
            <person name="Stone C."/>
            <person name="Stone S."/>
            <person name="Stubbs M."/>
            <person name="Talamas J."/>
            <person name="Tchuinga P."/>
            <person name="Tenzing P."/>
            <person name="Tesfaye S."/>
            <person name="Theodore J."/>
            <person name="Thoulutsang Y."/>
            <person name="Topham K."/>
            <person name="Towey S."/>
            <person name="Tsamla T."/>
            <person name="Tsomo N."/>
            <person name="Vallee D."/>
            <person name="Vassiliev H."/>
            <person name="Venkataraman V."/>
            <person name="Vinson J."/>
            <person name="Vo A."/>
            <person name="Wade C."/>
            <person name="Wang S."/>
            <person name="Wangchuk T."/>
            <person name="Wangdi T."/>
            <person name="Whittaker C."/>
            <person name="Wilkinson J."/>
            <person name="Wu Y."/>
            <person name="Wyman D."/>
            <person name="Yadav S."/>
            <person name="Yang S."/>
            <person name="Yang X."/>
            <person name="Yeager S."/>
            <person name="Yee E."/>
            <person name="Young G."/>
            <person name="Zainoun J."/>
            <person name="Zembeck L."/>
            <person name="Zimmer A."/>
            <person name="Zody M."/>
            <person name="Lander E."/>
        </authorList>
    </citation>
    <scope>NUCLEOTIDE SEQUENCE [LARGE SCALE GENOMIC DNA]</scope>
</reference>
<evidence type="ECO:0000259" key="2">
    <source>
        <dbReference type="SMART" id="SM00685"/>
    </source>
</evidence>
<dbReference type="Proteomes" id="UP000007875">
    <property type="component" value="Unassembled WGS sequence"/>
</dbReference>
<organism evidence="3 4">
    <name type="scientific">Ciona savignyi</name>
    <name type="common">Pacific transparent sea squirt</name>
    <dbReference type="NCBI Taxonomy" id="51511"/>
    <lineage>
        <taxon>Eukaryota</taxon>
        <taxon>Metazoa</taxon>
        <taxon>Chordata</taxon>
        <taxon>Tunicata</taxon>
        <taxon>Ascidiacea</taxon>
        <taxon>Phlebobranchia</taxon>
        <taxon>Cionidae</taxon>
        <taxon>Ciona</taxon>
    </lineage>
</organism>
<feature type="region of interest" description="Disordered" evidence="1">
    <location>
        <begin position="1"/>
        <end position="135"/>
    </location>
</feature>
<dbReference type="STRING" id="51511.ENSCSAVP00000012405"/>
<dbReference type="Ensembl" id="ENSCSAVT00000012549.1">
    <property type="protein sequence ID" value="ENSCSAVP00000012405.1"/>
    <property type="gene ID" value="ENSCSAVG00000007293.1"/>
</dbReference>
<dbReference type="OMA" id="FGRLPVW"/>
<feature type="domain" description="DM14" evidence="2">
    <location>
        <begin position="1"/>
        <end position="52"/>
    </location>
</feature>
<proteinExistence type="predicted"/>
<reference evidence="3" key="3">
    <citation type="submission" date="2025-09" db="UniProtKB">
        <authorList>
            <consortium name="Ensembl"/>
        </authorList>
    </citation>
    <scope>IDENTIFICATION</scope>
</reference>
<feature type="compositionally biased region" description="Pro residues" evidence="1">
    <location>
        <begin position="49"/>
        <end position="58"/>
    </location>
</feature>
<dbReference type="InParanoid" id="H2Z493"/>
<dbReference type="Pfam" id="PF21528">
    <property type="entry name" value="CC2D1A-B_DM14"/>
    <property type="match status" value="1"/>
</dbReference>
<keyword evidence="4" id="KW-1185">Reference proteome</keyword>
<reference evidence="3" key="2">
    <citation type="submission" date="2025-08" db="UniProtKB">
        <authorList>
            <consortium name="Ensembl"/>
        </authorList>
    </citation>
    <scope>IDENTIFICATION</scope>
</reference>
<dbReference type="eggNOG" id="KOG3837">
    <property type="taxonomic scope" value="Eukaryota"/>
</dbReference>
<dbReference type="PANTHER" id="PTHR13076">
    <property type="entry name" value="COILED-COIL AND C2 DOMAIN-CONTAINING PROTEIN 1-LIKE"/>
    <property type="match status" value="1"/>
</dbReference>
<feature type="compositionally biased region" description="Polar residues" evidence="1">
    <location>
        <begin position="62"/>
        <end position="79"/>
    </location>
</feature>
<dbReference type="HOGENOM" id="CLU_1753782_0_0_1"/>
<evidence type="ECO:0000256" key="1">
    <source>
        <dbReference type="SAM" id="MobiDB-lite"/>
    </source>
</evidence>
<feature type="compositionally biased region" description="Polar residues" evidence="1">
    <location>
        <begin position="112"/>
        <end position="135"/>
    </location>
</feature>
<dbReference type="AlphaFoldDB" id="H2Z493"/>
<dbReference type="GeneTree" id="ENSGT00390000009595"/>
<accession>H2Z493</accession>